<comment type="caution">
    <text evidence="2">The sequence shown here is derived from an EMBL/GenBank/DDBJ whole genome shotgun (WGS) entry which is preliminary data.</text>
</comment>
<dbReference type="PANTHER" id="PTHR23324">
    <property type="entry name" value="SEC14 RELATED PROTEIN"/>
    <property type="match status" value="1"/>
</dbReference>
<dbReference type="Gene3D" id="3.40.525.10">
    <property type="entry name" value="CRAL-TRIO lipid binding domain"/>
    <property type="match status" value="1"/>
</dbReference>
<name>A0A2J8UV26_PONAB</name>
<dbReference type="InterPro" id="IPR001251">
    <property type="entry name" value="CRAL-TRIO_dom"/>
</dbReference>
<dbReference type="AlphaFoldDB" id="A0A2J8UV26"/>
<dbReference type="InterPro" id="IPR036865">
    <property type="entry name" value="CRAL-TRIO_dom_sf"/>
</dbReference>
<dbReference type="CDD" id="cd00170">
    <property type="entry name" value="SEC14"/>
    <property type="match status" value="1"/>
</dbReference>
<feature type="domain" description="CRAL-TRIO" evidence="1">
    <location>
        <begin position="1"/>
        <end position="80"/>
    </location>
</feature>
<dbReference type="SUPFAM" id="SSF52087">
    <property type="entry name" value="CRAL/TRIO domain"/>
    <property type="match status" value="1"/>
</dbReference>
<reference evidence="2" key="1">
    <citation type="submission" date="2017-12" db="EMBL/GenBank/DDBJ databases">
        <title>High-resolution comparative analysis of great ape genomes.</title>
        <authorList>
            <person name="Pollen A."/>
            <person name="Hastie A."/>
            <person name="Hormozdiari F."/>
            <person name="Dougherty M."/>
            <person name="Liu R."/>
            <person name="Chaisson M."/>
            <person name="Hoppe E."/>
            <person name="Hill C."/>
            <person name="Pang A."/>
            <person name="Hillier L."/>
            <person name="Baker C."/>
            <person name="Armstrong J."/>
            <person name="Shendure J."/>
            <person name="Paten B."/>
            <person name="Wilson R."/>
            <person name="Chao H."/>
            <person name="Schneider V."/>
            <person name="Ventura M."/>
            <person name="Kronenberg Z."/>
            <person name="Murali S."/>
            <person name="Gordon D."/>
            <person name="Cantsilieris S."/>
            <person name="Munson K."/>
            <person name="Nelson B."/>
            <person name="Raja A."/>
            <person name="Underwood J."/>
            <person name="Diekhans M."/>
            <person name="Fiddes I."/>
            <person name="Haussler D."/>
            <person name="Eichler E."/>
        </authorList>
    </citation>
    <scope>NUCLEOTIDE SEQUENCE [LARGE SCALE GENOMIC DNA]</scope>
    <source>
        <strain evidence="2">Susie</strain>
    </source>
</reference>
<dbReference type="PANTHER" id="PTHR23324:SF90">
    <property type="entry name" value="SEC14-LIKE PROTEIN 2"/>
    <property type="match status" value="1"/>
</dbReference>
<organism evidence="2">
    <name type="scientific">Pongo abelii</name>
    <name type="common">Sumatran orangutan</name>
    <name type="synonym">Pongo pygmaeus abelii</name>
    <dbReference type="NCBI Taxonomy" id="9601"/>
    <lineage>
        <taxon>Eukaryota</taxon>
        <taxon>Metazoa</taxon>
        <taxon>Chordata</taxon>
        <taxon>Craniata</taxon>
        <taxon>Vertebrata</taxon>
        <taxon>Euteleostomi</taxon>
        <taxon>Mammalia</taxon>
        <taxon>Eutheria</taxon>
        <taxon>Euarchontoglires</taxon>
        <taxon>Primates</taxon>
        <taxon>Haplorrhini</taxon>
        <taxon>Catarrhini</taxon>
        <taxon>Hominidae</taxon>
        <taxon>Pongo</taxon>
    </lineage>
</organism>
<proteinExistence type="predicted"/>
<evidence type="ECO:0000259" key="1">
    <source>
        <dbReference type="PROSITE" id="PS50191"/>
    </source>
</evidence>
<dbReference type="Pfam" id="PF00650">
    <property type="entry name" value="CRAL_TRIO"/>
    <property type="match status" value="1"/>
</dbReference>
<dbReference type="PROSITE" id="PS50191">
    <property type="entry name" value="CRAL_TRIO"/>
    <property type="match status" value="1"/>
</dbReference>
<sequence length="143" mass="16077">VEAYGEFLCMFEENYPETLKRLFVVKAPKLFPVAYNLIKPFLSEDTRKKIMVLGGRWISSWTPACASSTHQWGSPAPPDHTLVPGLCIGLLLHVNLPLLPGDVDAWLPGVQRPWHLGWFEPDRSLETKASRSSGCRESQMGRT</sequence>
<accession>A0A2J8UV26</accession>
<dbReference type="InterPro" id="IPR051064">
    <property type="entry name" value="SEC14/CRAL-TRIO_domain"/>
</dbReference>
<dbReference type="EMBL" id="NDHI03003442">
    <property type="protein sequence ID" value="PNJ49120.1"/>
    <property type="molecule type" value="Genomic_DNA"/>
</dbReference>
<feature type="non-terminal residue" evidence="2">
    <location>
        <position position="1"/>
    </location>
</feature>
<dbReference type="GO" id="GO:0005829">
    <property type="term" value="C:cytosol"/>
    <property type="evidence" value="ECO:0007669"/>
    <property type="project" value="TreeGrafter"/>
</dbReference>
<evidence type="ECO:0000313" key="2">
    <source>
        <dbReference type="EMBL" id="PNJ49120.1"/>
    </source>
</evidence>
<protein>
    <submittedName>
        <fullName evidence="2">T0084652 isoform 3</fullName>
    </submittedName>
</protein>
<gene>
    <name evidence="2" type="ORF">CR201_G0024488</name>
</gene>